<proteinExistence type="predicted"/>
<protein>
    <recommendedName>
        <fullName evidence="4">DUF4367 domain-containing protein</fullName>
    </recommendedName>
</protein>
<dbReference type="EMBL" id="AJAQ01000011">
    <property type="protein sequence ID" value="EOH95358.1"/>
    <property type="molecule type" value="Genomic_DNA"/>
</dbReference>
<sequence length="498" mass="57596">MVKRYDEHPLGELSDEQLDQILDNYISSYSAENHKNIVRKTKLKKKEPIVRVTFTKHKLLLVAVLLLFFIPVGTYVAAKLWEVTVDKQGYELTTKIDKPANQQPDTGYYRLVAEYVPEYFTVDEDPYTLSFYEDLGLDEEDEENWEALSKARVMSFQLYELNEKDTVIDEYIKDYKEIKLSKGKAYMLKQTDNFGKQENTIVRRFFENHNKFVDLQYHGNISQKDIEKILDNLHLVSVATAEEATSVGDYFSPDDLDERFTKLLGSNEPMALDINNKNEVVQLNEAINTIDIYNMPLQEITVTRATLSDKIAPEQLSVLNERLKVGTDYEWAYNAKWDKKGKLLPLTATEYTWGDGKSTLSKEVREFKIEPKYLEVELQVKNVTEAPMEYDPYIQVRRLIKQGDTFTDLPTDTFLVSKVYSNPEDPYISLNVPAYTLPTTVGEIVDRTIKEETAARSIAPGETATFTSGYIVVYEEYDYLFMNLNAYTPGKRYIQLTQ</sequence>
<gene>
    <name evidence="2" type="ORF">UAU_01320</name>
</gene>
<keyword evidence="1" id="KW-1133">Transmembrane helix</keyword>
<dbReference type="Proteomes" id="UP000013782">
    <property type="component" value="Unassembled WGS sequence"/>
</dbReference>
<feature type="transmembrane region" description="Helical" evidence="1">
    <location>
        <begin position="59"/>
        <end position="78"/>
    </location>
</feature>
<keyword evidence="1" id="KW-0472">Membrane</keyword>
<reference evidence="2 3" key="1">
    <citation type="submission" date="2013-02" db="EMBL/GenBank/DDBJ databases">
        <title>The Genome Sequence of Enterococcus pallens BAA-351.</title>
        <authorList>
            <consortium name="The Broad Institute Genome Sequencing Platform"/>
            <consortium name="The Broad Institute Genome Sequencing Center for Infectious Disease"/>
            <person name="Earl A.M."/>
            <person name="Gilmore M.S."/>
            <person name="Lebreton F."/>
            <person name="Walker B."/>
            <person name="Young S.K."/>
            <person name="Zeng Q."/>
            <person name="Gargeya S."/>
            <person name="Fitzgerald M."/>
            <person name="Haas B."/>
            <person name="Abouelleil A."/>
            <person name="Alvarado L."/>
            <person name="Arachchi H.M."/>
            <person name="Berlin A.M."/>
            <person name="Chapman S.B."/>
            <person name="Dewar J."/>
            <person name="Goldberg J."/>
            <person name="Griggs A."/>
            <person name="Gujja S."/>
            <person name="Hansen M."/>
            <person name="Howarth C."/>
            <person name="Imamovic A."/>
            <person name="Larimer J."/>
            <person name="McCowan C."/>
            <person name="Murphy C."/>
            <person name="Neiman D."/>
            <person name="Pearson M."/>
            <person name="Priest M."/>
            <person name="Roberts A."/>
            <person name="Saif S."/>
            <person name="Shea T."/>
            <person name="Sisk P."/>
            <person name="Sykes S."/>
            <person name="Wortman J."/>
            <person name="Nusbaum C."/>
            <person name="Birren B."/>
        </authorList>
    </citation>
    <scope>NUCLEOTIDE SEQUENCE [LARGE SCALE GENOMIC DNA]</scope>
    <source>
        <strain evidence="2 3">ATCC BAA-351</strain>
    </source>
</reference>
<dbReference type="PATRIC" id="fig|1158607.3.peg.1303"/>
<accession>R2QJK4</accession>
<evidence type="ECO:0000256" key="1">
    <source>
        <dbReference type="SAM" id="Phobius"/>
    </source>
</evidence>
<dbReference type="HOGENOM" id="CLU_547175_0_0_9"/>
<evidence type="ECO:0008006" key="4">
    <source>
        <dbReference type="Google" id="ProtNLM"/>
    </source>
</evidence>
<dbReference type="OrthoDB" id="9939773at2"/>
<evidence type="ECO:0000313" key="3">
    <source>
        <dbReference type="Proteomes" id="UP000013782"/>
    </source>
</evidence>
<comment type="caution">
    <text evidence="2">The sequence shown here is derived from an EMBL/GenBank/DDBJ whole genome shotgun (WGS) entry which is preliminary data.</text>
</comment>
<organism evidence="2 3">
    <name type="scientific">Enterococcus pallens ATCC BAA-351</name>
    <dbReference type="NCBI Taxonomy" id="1158607"/>
    <lineage>
        <taxon>Bacteria</taxon>
        <taxon>Bacillati</taxon>
        <taxon>Bacillota</taxon>
        <taxon>Bacilli</taxon>
        <taxon>Lactobacillales</taxon>
        <taxon>Enterococcaceae</taxon>
        <taxon>Enterococcus</taxon>
    </lineage>
</organism>
<evidence type="ECO:0000313" key="2">
    <source>
        <dbReference type="EMBL" id="EOH95358.1"/>
    </source>
</evidence>
<dbReference type="eggNOG" id="ENOG50306RH">
    <property type="taxonomic scope" value="Bacteria"/>
</dbReference>
<keyword evidence="1" id="KW-0812">Transmembrane</keyword>
<dbReference type="AlphaFoldDB" id="R2QJK4"/>
<dbReference type="RefSeq" id="WP_010756350.1">
    <property type="nucleotide sequence ID" value="NZ_ASWD01000002.1"/>
</dbReference>
<name>R2QJK4_9ENTE</name>
<keyword evidence="3" id="KW-1185">Reference proteome</keyword>